<dbReference type="EMBL" id="JAPDRK010000001">
    <property type="protein sequence ID" value="KAJ9616308.1"/>
    <property type="molecule type" value="Genomic_DNA"/>
</dbReference>
<feature type="coiled-coil region" evidence="1">
    <location>
        <begin position="56"/>
        <end position="132"/>
    </location>
</feature>
<comment type="caution">
    <text evidence="2">The sequence shown here is derived from an EMBL/GenBank/DDBJ whole genome shotgun (WGS) entry which is preliminary data.</text>
</comment>
<evidence type="ECO:0000256" key="1">
    <source>
        <dbReference type="SAM" id="Coils"/>
    </source>
</evidence>
<keyword evidence="1" id="KW-0175">Coiled coil</keyword>
<reference evidence="2" key="1">
    <citation type="submission" date="2022-10" db="EMBL/GenBank/DDBJ databases">
        <title>Culturing micro-colonial fungi from biological soil crusts in the Mojave desert and describing Neophaeococcomyces mojavensis, and introducing the new genera and species Taxawa tesnikishii.</title>
        <authorList>
            <person name="Kurbessoian T."/>
            <person name="Stajich J.E."/>
        </authorList>
    </citation>
    <scope>NUCLEOTIDE SEQUENCE</scope>
    <source>
        <strain evidence="2">TK_41</strain>
    </source>
</reference>
<name>A0AA38XMM9_9EURO</name>
<protein>
    <submittedName>
        <fullName evidence="2">Uncharacterized protein</fullName>
    </submittedName>
</protein>
<sequence length="169" mass="19740">MSSSTGMDTPRSTTSDCSNGIRDEARALFYELYHLIYIAQQSYRPASALFNNDVHREALRNIVDELKNEIKIFENKTINALWLIKNTAKGRLKARLEKVKERQNLRQLSDAEEKLEEAWRRYTREMADVREEVADYELSRNMAGERKHAVNEEWEKALAKFEKVQKAAS</sequence>
<gene>
    <name evidence="2" type="ORF">H2200_000026</name>
</gene>
<proteinExistence type="predicted"/>
<evidence type="ECO:0000313" key="3">
    <source>
        <dbReference type="Proteomes" id="UP001172673"/>
    </source>
</evidence>
<dbReference type="Proteomes" id="UP001172673">
    <property type="component" value="Unassembled WGS sequence"/>
</dbReference>
<evidence type="ECO:0000313" key="2">
    <source>
        <dbReference type="EMBL" id="KAJ9616308.1"/>
    </source>
</evidence>
<accession>A0AA38XMM9</accession>
<organism evidence="2 3">
    <name type="scientific">Cladophialophora chaetospira</name>
    <dbReference type="NCBI Taxonomy" id="386627"/>
    <lineage>
        <taxon>Eukaryota</taxon>
        <taxon>Fungi</taxon>
        <taxon>Dikarya</taxon>
        <taxon>Ascomycota</taxon>
        <taxon>Pezizomycotina</taxon>
        <taxon>Eurotiomycetes</taxon>
        <taxon>Chaetothyriomycetidae</taxon>
        <taxon>Chaetothyriales</taxon>
        <taxon>Herpotrichiellaceae</taxon>
        <taxon>Cladophialophora</taxon>
    </lineage>
</organism>
<keyword evidence="3" id="KW-1185">Reference proteome</keyword>
<dbReference type="AlphaFoldDB" id="A0AA38XMM9"/>